<reference evidence="2" key="1">
    <citation type="submission" date="2013-02" db="EMBL/GenBank/DDBJ databases">
        <authorList>
            <person name="Hughes D."/>
        </authorList>
    </citation>
    <scope>NUCLEOTIDE SEQUENCE</scope>
    <source>
        <strain>Durham</strain>
        <strain evidence="2">NC isolate 2 -- Noor lab</strain>
    </source>
</reference>
<dbReference type="STRING" id="36166.T1GXP1"/>
<name>T1GXP1_MEGSC</name>
<evidence type="ECO:0008006" key="3">
    <source>
        <dbReference type="Google" id="ProtNLM"/>
    </source>
</evidence>
<proteinExistence type="predicted"/>
<sequence>MATVCNLKLSKQLARLRTITLFRQGDALFCSFFNILLEWIMVSANVNTRNILLTKSNQVLAYALIKTLSSVNVVESFIRLERAAELVGLQVNRDKTKYMLNSRRTPQLKQSSPWIPITSR</sequence>
<dbReference type="Proteomes" id="UP000015102">
    <property type="component" value="Unassembled WGS sequence"/>
</dbReference>
<dbReference type="EnsemblMetazoa" id="MESCA008594-RA">
    <property type="protein sequence ID" value="MESCA008594-PA"/>
    <property type="gene ID" value="MESCA008594"/>
</dbReference>
<keyword evidence="2" id="KW-1185">Reference proteome</keyword>
<dbReference type="EMBL" id="CAQQ02124524">
    <property type="status" value="NOT_ANNOTATED_CDS"/>
    <property type="molecule type" value="Genomic_DNA"/>
</dbReference>
<dbReference type="HOGENOM" id="CLU_2052288_0_0_1"/>
<protein>
    <recommendedName>
        <fullName evidence="3">Reverse transcriptase domain-containing protein</fullName>
    </recommendedName>
</protein>
<dbReference type="EMBL" id="CAQQ02124525">
    <property type="status" value="NOT_ANNOTATED_CDS"/>
    <property type="molecule type" value="Genomic_DNA"/>
</dbReference>
<accession>T1GXP1</accession>
<organism evidence="1 2">
    <name type="scientific">Megaselia scalaris</name>
    <name type="common">Humpbacked fly</name>
    <name type="synonym">Phora scalaris</name>
    <dbReference type="NCBI Taxonomy" id="36166"/>
    <lineage>
        <taxon>Eukaryota</taxon>
        <taxon>Metazoa</taxon>
        <taxon>Ecdysozoa</taxon>
        <taxon>Arthropoda</taxon>
        <taxon>Hexapoda</taxon>
        <taxon>Insecta</taxon>
        <taxon>Pterygota</taxon>
        <taxon>Neoptera</taxon>
        <taxon>Endopterygota</taxon>
        <taxon>Diptera</taxon>
        <taxon>Brachycera</taxon>
        <taxon>Muscomorpha</taxon>
        <taxon>Platypezoidea</taxon>
        <taxon>Phoridae</taxon>
        <taxon>Megaseliini</taxon>
        <taxon>Megaselia</taxon>
    </lineage>
</organism>
<evidence type="ECO:0000313" key="2">
    <source>
        <dbReference type="Proteomes" id="UP000015102"/>
    </source>
</evidence>
<reference evidence="1" key="2">
    <citation type="submission" date="2015-06" db="UniProtKB">
        <authorList>
            <consortium name="EnsemblMetazoa"/>
        </authorList>
    </citation>
    <scope>IDENTIFICATION</scope>
</reference>
<evidence type="ECO:0000313" key="1">
    <source>
        <dbReference type="EnsemblMetazoa" id="MESCA008594-PA"/>
    </source>
</evidence>
<dbReference type="AlphaFoldDB" id="T1GXP1"/>